<organism evidence="2">
    <name type="scientific">Fagus sylvatica</name>
    <name type="common">Beechnut</name>
    <dbReference type="NCBI Taxonomy" id="28930"/>
    <lineage>
        <taxon>Eukaryota</taxon>
        <taxon>Viridiplantae</taxon>
        <taxon>Streptophyta</taxon>
        <taxon>Embryophyta</taxon>
        <taxon>Tracheophyta</taxon>
        <taxon>Spermatophyta</taxon>
        <taxon>Magnoliopsida</taxon>
        <taxon>eudicotyledons</taxon>
        <taxon>Gunneridae</taxon>
        <taxon>Pentapetalae</taxon>
        <taxon>rosids</taxon>
        <taxon>fabids</taxon>
        <taxon>Fagales</taxon>
        <taxon>Fagaceae</taxon>
        <taxon>Fagus</taxon>
    </lineage>
</organism>
<gene>
    <name evidence="2" type="ORF">FSB_LOCUS5854</name>
</gene>
<dbReference type="EMBL" id="OIVN01000303">
    <property type="protein sequence ID" value="SPC77972.1"/>
    <property type="molecule type" value="Genomic_DNA"/>
</dbReference>
<protein>
    <submittedName>
        <fullName evidence="2">Uncharacterized protein</fullName>
    </submittedName>
</protein>
<evidence type="ECO:0000256" key="1">
    <source>
        <dbReference type="SAM" id="Coils"/>
    </source>
</evidence>
<proteinExistence type="predicted"/>
<sequence length="189" mass="21129">MGIWDYISSTSDSVKRNSPDLTAVKGWCSSSYGHSRTAVAKVDNAVRMKLNQSMPDEEARSKMSQFATNFAKNATVHACHEGLKIIPGGTSVYKIVSQSLHDGKKIEGNEGEIKALQAKIGKMEEDIMECKKVIERAEIIHKPFPDFKSQDTSYFESNVDRKPEDVIKGLHDEGIHKQAILGWFDFSFC</sequence>
<dbReference type="AlphaFoldDB" id="A0A2N9ET16"/>
<accession>A0A2N9ET16</accession>
<keyword evidence="1" id="KW-0175">Coiled coil</keyword>
<reference evidence="2" key="1">
    <citation type="submission" date="2018-02" db="EMBL/GenBank/DDBJ databases">
        <authorList>
            <person name="Cohen D.B."/>
            <person name="Kent A.D."/>
        </authorList>
    </citation>
    <scope>NUCLEOTIDE SEQUENCE</scope>
</reference>
<evidence type="ECO:0000313" key="2">
    <source>
        <dbReference type="EMBL" id="SPC77972.1"/>
    </source>
</evidence>
<name>A0A2N9ET16_FAGSY</name>
<feature type="coiled-coil region" evidence="1">
    <location>
        <begin position="106"/>
        <end position="133"/>
    </location>
</feature>